<proteinExistence type="predicted"/>
<sequence length="90" mass="9715">MSHLPGNPYPEDASNFAVEASQRQAWPSAERVILAQQATTYATLALAYEQRLTTLALLFSAPDDAGVVTNLNYTEAARQLCEGLGMRAGE</sequence>
<keyword evidence="2" id="KW-1185">Reference proteome</keyword>
<protein>
    <recommendedName>
        <fullName evidence="3">AMP-dependent synthetase/ligase domain-containing protein</fullName>
    </recommendedName>
</protein>
<gene>
    <name evidence="1" type="ORF">GCM10007173_13590</name>
</gene>
<accession>A0ABQ2DJT0</accession>
<evidence type="ECO:0000313" key="2">
    <source>
        <dbReference type="Proteomes" id="UP000606115"/>
    </source>
</evidence>
<name>A0ABQ2DJT0_9MICC</name>
<dbReference type="EMBL" id="BMKX01000002">
    <property type="protein sequence ID" value="GGJ56059.1"/>
    <property type="molecule type" value="Genomic_DNA"/>
</dbReference>
<dbReference type="GeneID" id="303303736"/>
<organism evidence="1 2">
    <name type="scientific">Glutamicibacter ardleyensis</name>
    <dbReference type="NCBI Taxonomy" id="225894"/>
    <lineage>
        <taxon>Bacteria</taxon>
        <taxon>Bacillati</taxon>
        <taxon>Actinomycetota</taxon>
        <taxon>Actinomycetes</taxon>
        <taxon>Micrococcales</taxon>
        <taxon>Micrococcaceae</taxon>
        <taxon>Glutamicibacter</taxon>
    </lineage>
</organism>
<dbReference type="RefSeq" id="WP_188684618.1">
    <property type="nucleotide sequence ID" value="NZ_BMKX01000002.1"/>
</dbReference>
<evidence type="ECO:0000313" key="1">
    <source>
        <dbReference type="EMBL" id="GGJ56059.1"/>
    </source>
</evidence>
<reference evidence="2" key="1">
    <citation type="journal article" date="2019" name="Int. J. Syst. Evol. Microbiol.">
        <title>The Global Catalogue of Microorganisms (GCM) 10K type strain sequencing project: providing services to taxonomists for standard genome sequencing and annotation.</title>
        <authorList>
            <consortium name="The Broad Institute Genomics Platform"/>
            <consortium name="The Broad Institute Genome Sequencing Center for Infectious Disease"/>
            <person name="Wu L."/>
            <person name="Ma J."/>
        </authorList>
    </citation>
    <scope>NUCLEOTIDE SEQUENCE [LARGE SCALE GENOMIC DNA]</scope>
    <source>
        <strain evidence="2">CGMCC 1.3685</strain>
    </source>
</reference>
<comment type="caution">
    <text evidence="1">The sequence shown here is derived from an EMBL/GenBank/DDBJ whole genome shotgun (WGS) entry which is preliminary data.</text>
</comment>
<evidence type="ECO:0008006" key="3">
    <source>
        <dbReference type="Google" id="ProtNLM"/>
    </source>
</evidence>
<dbReference type="Proteomes" id="UP000606115">
    <property type="component" value="Unassembled WGS sequence"/>
</dbReference>